<evidence type="ECO:0000313" key="2">
    <source>
        <dbReference type="Proteomes" id="UP000183988"/>
    </source>
</evidence>
<name>A0A1M5P1K9_9BACI</name>
<sequence>MMKYLAVFFILMSVLLSGCSNEMYDIRISGYIVEVEKERILVAQALTADEYQEIKNESVKKLKEDGVMLIYLDTSGGNFNVGDEVEAWIDGVDQSYPAHASPSKITKK</sequence>
<gene>
    <name evidence="1" type="ORF">SAMN05216225_10962</name>
</gene>
<dbReference type="Gene3D" id="2.40.50.140">
    <property type="entry name" value="Nucleic acid-binding proteins"/>
    <property type="match status" value="1"/>
</dbReference>
<dbReference type="InterPro" id="IPR012340">
    <property type="entry name" value="NA-bd_OB-fold"/>
</dbReference>
<dbReference type="Pfam" id="PF11518">
    <property type="entry name" value="DUF3221"/>
    <property type="match status" value="1"/>
</dbReference>
<reference evidence="1 2" key="1">
    <citation type="submission" date="2016-11" db="EMBL/GenBank/DDBJ databases">
        <authorList>
            <person name="Jaros S."/>
            <person name="Januszkiewicz K."/>
            <person name="Wedrychowicz H."/>
        </authorList>
    </citation>
    <scope>NUCLEOTIDE SEQUENCE [LARGE SCALE GENOMIC DNA]</scope>
    <source>
        <strain evidence="1 2">IBRC-M 10683</strain>
    </source>
</reference>
<dbReference type="EMBL" id="FQVW01000096">
    <property type="protein sequence ID" value="SHG95073.1"/>
    <property type="molecule type" value="Genomic_DNA"/>
</dbReference>
<dbReference type="AlphaFoldDB" id="A0A1M5P1K9"/>
<dbReference type="STRING" id="930117.SAMN05216225_10962"/>
<dbReference type="PROSITE" id="PS51257">
    <property type="entry name" value="PROKAR_LIPOPROTEIN"/>
    <property type="match status" value="1"/>
</dbReference>
<dbReference type="RefSeq" id="WP_072892158.1">
    <property type="nucleotide sequence ID" value="NZ_FQVW01000096.1"/>
</dbReference>
<proteinExistence type="predicted"/>
<organism evidence="1 2">
    <name type="scientific">Ornithinibacillus halophilus</name>
    <dbReference type="NCBI Taxonomy" id="930117"/>
    <lineage>
        <taxon>Bacteria</taxon>
        <taxon>Bacillati</taxon>
        <taxon>Bacillota</taxon>
        <taxon>Bacilli</taxon>
        <taxon>Bacillales</taxon>
        <taxon>Bacillaceae</taxon>
        <taxon>Ornithinibacillus</taxon>
    </lineage>
</organism>
<dbReference type="Proteomes" id="UP000183988">
    <property type="component" value="Unassembled WGS sequence"/>
</dbReference>
<keyword evidence="2" id="KW-1185">Reference proteome</keyword>
<evidence type="ECO:0000313" key="1">
    <source>
        <dbReference type="EMBL" id="SHG95073.1"/>
    </source>
</evidence>
<dbReference type="OrthoDB" id="2603210at2"/>
<accession>A0A1M5P1K9</accession>
<dbReference type="InterPro" id="IPR021598">
    <property type="entry name" value="DUF3221"/>
</dbReference>
<protein>
    <recommendedName>
        <fullName evidence="3">DUF3221 domain-containing protein</fullName>
    </recommendedName>
</protein>
<evidence type="ECO:0008006" key="3">
    <source>
        <dbReference type="Google" id="ProtNLM"/>
    </source>
</evidence>